<accession>A0AAF0ZLH5</accession>
<dbReference type="PANTHER" id="PTHR13620:SF76">
    <property type="entry name" value="WERNER SYNDROME-LIKE EXONUCLEASE"/>
    <property type="match status" value="1"/>
</dbReference>
<dbReference type="Gene3D" id="3.30.420.10">
    <property type="entry name" value="Ribonuclease H-like superfamily/Ribonuclease H"/>
    <property type="match status" value="1"/>
</dbReference>
<keyword evidence="6" id="KW-1185">Reference proteome</keyword>
<feature type="compositionally biased region" description="Polar residues" evidence="3">
    <location>
        <begin position="1"/>
        <end position="12"/>
    </location>
</feature>
<proteinExistence type="predicted"/>
<evidence type="ECO:0000256" key="1">
    <source>
        <dbReference type="ARBA" id="ARBA00022722"/>
    </source>
</evidence>
<dbReference type="Pfam" id="PF01612">
    <property type="entry name" value="DNA_pol_A_exo1"/>
    <property type="match status" value="1"/>
</dbReference>
<dbReference type="GO" id="GO:0005634">
    <property type="term" value="C:nucleus"/>
    <property type="evidence" value="ECO:0007669"/>
    <property type="project" value="TreeGrafter"/>
</dbReference>
<organism evidence="5 6">
    <name type="scientific">Solanum verrucosum</name>
    <dbReference type="NCBI Taxonomy" id="315347"/>
    <lineage>
        <taxon>Eukaryota</taxon>
        <taxon>Viridiplantae</taxon>
        <taxon>Streptophyta</taxon>
        <taxon>Embryophyta</taxon>
        <taxon>Tracheophyta</taxon>
        <taxon>Spermatophyta</taxon>
        <taxon>Magnoliopsida</taxon>
        <taxon>eudicotyledons</taxon>
        <taxon>Gunneridae</taxon>
        <taxon>Pentapetalae</taxon>
        <taxon>asterids</taxon>
        <taxon>lamiids</taxon>
        <taxon>Solanales</taxon>
        <taxon>Solanaceae</taxon>
        <taxon>Solanoideae</taxon>
        <taxon>Solaneae</taxon>
        <taxon>Solanum</taxon>
    </lineage>
</organism>
<dbReference type="SUPFAM" id="SSF53098">
    <property type="entry name" value="Ribonuclease H-like"/>
    <property type="match status" value="1"/>
</dbReference>
<evidence type="ECO:0000256" key="2">
    <source>
        <dbReference type="ARBA" id="ARBA00022801"/>
    </source>
</evidence>
<dbReference type="GO" id="GO:0006139">
    <property type="term" value="P:nucleobase-containing compound metabolic process"/>
    <property type="evidence" value="ECO:0007669"/>
    <property type="project" value="InterPro"/>
</dbReference>
<dbReference type="InterPro" id="IPR012337">
    <property type="entry name" value="RNaseH-like_sf"/>
</dbReference>
<keyword evidence="1" id="KW-0540">Nuclease</keyword>
<dbReference type="GO" id="GO:0003676">
    <property type="term" value="F:nucleic acid binding"/>
    <property type="evidence" value="ECO:0007669"/>
    <property type="project" value="InterPro"/>
</dbReference>
<dbReference type="InterPro" id="IPR002562">
    <property type="entry name" value="3'-5'_exonuclease_dom"/>
</dbReference>
<gene>
    <name evidence="5" type="ORF">MTR67_036991</name>
</gene>
<reference evidence="5" key="1">
    <citation type="submission" date="2023-08" db="EMBL/GenBank/DDBJ databases">
        <title>A de novo genome assembly of Solanum verrucosum Schlechtendal, a Mexican diploid species geographically isolated from the other diploid A-genome species in potato relatives.</title>
        <authorList>
            <person name="Hosaka K."/>
        </authorList>
    </citation>
    <scope>NUCLEOTIDE SEQUENCE</scope>
    <source>
        <tissue evidence="5">Young leaves</tissue>
    </source>
</reference>
<dbReference type="GO" id="GO:0005737">
    <property type="term" value="C:cytoplasm"/>
    <property type="evidence" value="ECO:0007669"/>
    <property type="project" value="TreeGrafter"/>
</dbReference>
<dbReference type="InterPro" id="IPR051132">
    <property type="entry name" value="3-5_Exonuclease_domain"/>
</dbReference>
<dbReference type="InterPro" id="IPR036397">
    <property type="entry name" value="RNaseH_sf"/>
</dbReference>
<dbReference type="GO" id="GO:0008408">
    <property type="term" value="F:3'-5' exonuclease activity"/>
    <property type="evidence" value="ECO:0007669"/>
    <property type="project" value="InterPro"/>
</dbReference>
<protein>
    <recommendedName>
        <fullName evidence="4">3'-5' exonuclease domain-containing protein</fullName>
    </recommendedName>
</protein>
<dbReference type="PANTHER" id="PTHR13620">
    <property type="entry name" value="3-5 EXONUCLEASE"/>
    <property type="match status" value="1"/>
</dbReference>
<dbReference type="Proteomes" id="UP001234989">
    <property type="component" value="Chromosome 8"/>
</dbReference>
<evidence type="ECO:0000256" key="3">
    <source>
        <dbReference type="SAM" id="MobiDB-lite"/>
    </source>
</evidence>
<evidence type="ECO:0000313" key="5">
    <source>
        <dbReference type="EMBL" id="WMV43606.1"/>
    </source>
</evidence>
<evidence type="ECO:0000259" key="4">
    <source>
        <dbReference type="Pfam" id="PF01612"/>
    </source>
</evidence>
<name>A0AAF0ZLH5_SOLVR</name>
<feature type="domain" description="3'-5' exonuclease" evidence="4">
    <location>
        <begin position="89"/>
        <end position="146"/>
    </location>
</feature>
<sequence>MDSANSSNSPLKTSRTPRRSRRRVAGDSKPRRRKPPCCAPPALRRPPLHHIPTNSRILHPEFSLLFPREPQFQLSGFDLNKLAMGVYEIEAYGRIGLKRMAHEVLGKVMEKPYHVTMSDWDSEELVYEQVEYACIDAFMSFELWDEVVL</sequence>
<feature type="region of interest" description="Disordered" evidence="3">
    <location>
        <begin position="1"/>
        <end position="52"/>
    </location>
</feature>
<dbReference type="AlphaFoldDB" id="A0AAF0ZLH5"/>
<keyword evidence="2" id="KW-0378">Hydrolase</keyword>
<evidence type="ECO:0000313" key="6">
    <source>
        <dbReference type="Proteomes" id="UP001234989"/>
    </source>
</evidence>
<dbReference type="EMBL" id="CP133619">
    <property type="protein sequence ID" value="WMV43606.1"/>
    <property type="molecule type" value="Genomic_DNA"/>
</dbReference>